<protein>
    <submittedName>
        <fullName evidence="1">Uncharacterized protein</fullName>
    </submittedName>
</protein>
<geneLocation type="plasmid" evidence="1 2">
    <name>pMGMM8_1</name>
</geneLocation>
<proteinExistence type="predicted"/>
<reference evidence="1" key="1">
    <citation type="submission" date="2023-08" db="EMBL/GenBank/DDBJ databases">
        <title>Isolation and Characterization of Rhodococcus erythropolis MGMM8.</title>
        <authorList>
            <person name="Diabankana R.G.C."/>
            <person name="Afordoanyi D.M."/>
            <person name="Validov S.Z."/>
        </authorList>
    </citation>
    <scope>NUCLEOTIDE SEQUENCE</scope>
    <source>
        <strain evidence="1">MGMM8</strain>
        <plasmid evidence="1">pMGMM8_1</plasmid>
    </source>
</reference>
<dbReference type="RefSeq" id="WP_308372562.1">
    <property type="nucleotide sequence ID" value="NZ_CP133191.1"/>
</dbReference>
<sequence>MMLLFRERAATTVTIAALIAGAVASSWIYLNGIFFPTTSPVSATSYVALTTITPALPPVT</sequence>
<dbReference type="AlphaFoldDB" id="A0AAX3ZZX2"/>
<keyword evidence="1" id="KW-0614">Plasmid</keyword>
<organism evidence="1 2">
    <name type="scientific">Rhodococcus erythropolis</name>
    <name type="common">Arthrobacter picolinophilus</name>
    <dbReference type="NCBI Taxonomy" id="1833"/>
    <lineage>
        <taxon>Bacteria</taxon>
        <taxon>Bacillati</taxon>
        <taxon>Actinomycetota</taxon>
        <taxon>Actinomycetes</taxon>
        <taxon>Mycobacteriales</taxon>
        <taxon>Nocardiaceae</taxon>
        <taxon>Rhodococcus</taxon>
        <taxon>Rhodococcus erythropolis group</taxon>
    </lineage>
</organism>
<gene>
    <name evidence="1" type="ORF">QIE55_32530</name>
</gene>
<name>A0AAX3ZZX2_RHOER</name>
<dbReference type="EMBL" id="CP133191">
    <property type="protein sequence ID" value="WMN03132.1"/>
    <property type="molecule type" value="Genomic_DNA"/>
</dbReference>
<evidence type="ECO:0000313" key="2">
    <source>
        <dbReference type="Proteomes" id="UP001230933"/>
    </source>
</evidence>
<accession>A0AAX3ZZX2</accession>
<evidence type="ECO:0000313" key="1">
    <source>
        <dbReference type="EMBL" id="WMN03132.1"/>
    </source>
</evidence>
<dbReference type="Proteomes" id="UP001230933">
    <property type="component" value="Plasmid pMGMM8_1"/>
</dbReference>